<name>A0AAJ0E7I4_9PEZI</name>
<gene>
    <name evidence="1" type="ORF">BDP81DRAFT_400926</name>
</gene>
<dbReference type="RefSeq" id="XP_060437759.1">
    <property type="nucleotide sequence ID" value="XM_060588754.1"/>
</dbReference>
<evidence type="ECO:0000313" key="1">
    <source>
        <dbReference type="EMBL" id="KAK1621764.1"/>
    </source>
</evidence>
<dbReference type="Proteomes" id="UP001243989">
    <property type="component" value="Unassembled WGS sequence"/>
</dbReference>
<keyword evidence="2" id="KW-1185">Reference proteome</keyword>
<dbReference type="EMBL" id="JAHMHQ010000044">
    <property type="protein sequence ID" value="KAK1621764.1"/>
    <property type="molecule type" value="Genomic_DNA"/>
</dbReference>
<dbReference type="AlphaFoldDB" id="A0AAJ0E7I4"/>
<reference evidence="1" key="1">
    <citation type="submission" date="2021-06" db="EMBL/GenBank/DDBJ databases">
        <title>Comparative genomics, transcriptomics and evolutionary studies reveal genomic signatures of adaptation to plant cell wall in hemibiotrophic fungi.</title>
        <authorList>
            <consortium name="DOE Joint Genome Institute"/>
            <person name="Baroncelli R."/>
            <person name="Diaz J.F."/>
            <person name="Benocci T."/>
            <person name="Peng M."/>
            <person name="Battaglia E."/>
            <person name="Haridas S."/>
            <person name="Andreopoulos W."/>
            <person name="Labutti K."/>
            <person name="Pangilinan J."/>
            <person name="Floch G.L."/>
            <person name="Makela M.R."/>
            <person name="Henrissat B."/>
            <person name="Grigoriev I.V."/>
            <person name="Crouch J.A."/>
            <person name="De Vries R.P."/>
            <person name="Sukno S.A."/>
            <person name="Thon M.R."/>
        </authorList>
    </citation>
    <scope>NUCLEOTIDE SEQUENCE</scope>
    <source>
        <strain evidence="1">CBS 102054</strain>
    </source>
</reference>
<organism evidence="1 2">
    <name type="scientific">Colletotrichum phormii</name>
    <dbReference type="NCBI Taxonomy" id="359342"/>
    <lineage>
        <taxon>Eukaryota</taxon>
        <taxon>Fungi</taxon>
        <taxon>Dikarya</taxon>
        <taxon>Ascomycota</taxon>
        <taxon>Pezizomycotina</taxon>
        <taxon>Sordariomycetes</taxon>
        <taxon>Hypocreomycetidae</taxon>
        <taxon>Glomerellales</taxon>
        <taxon>Glomerellaceae</taxon>
        <taxon>Colletotrichum</taxon>
        <taxon>Colletotrichum acutatum species complex</taxon>
    </lineage>
</organism>
<evidence type="ECO:0000313" key="2">
    <source>
        <dbReference type="Proteomes" id="UP001243989"/>
    </source>
</evidence>
<comment type="caution">
    <text evidence="1">The sequence shown here is derived from an EMBL/GenBank/DDBJ whole genome shotgun (WGS) entry which is preliminary data.</text>
</comment>
<proteinExistence type="predicted"/>
<accession>A0AAJ0E7I4</accession>
<dbReference type="GeneID" id="85473616"/>
<protein>
    <submittedName>
        <fullName evidence="1">Uncharacterized protein</fullName>
    </submittedName>
</protein>
<sequence length="137" mass="14863">MTLVRFVLASGPVDSASLARESIENSVVVLEDFAKGMVVAVKALDVVRKVTIKLDDVLQAKGMNSSLTENEIGRSLEALAELDSLRSAVHVDFTPLSMENGVDLADPADLSVQDILSMASNVDQYAEPHMIWPDIYM</sequence>